<dbReference type="InterPro" id="IPR044822">
    <property type="entry name" value="Myb_DNA-bind_4"/>
</dbReference>
<protein>
    <recommendedName>
        <fullName evidence="2">Myb-like domain-containing protein</fullName>
    </recommendedName>
</protein>
<evidence type="ECO:0000256" key="1">
    <source>
        <dbReference type="SAM" id="MobiDB-lite"/>
    </source>
</evidence>
<dbReference type="Gramene" id="GBG77749">
    <property type="protein sequence ID" value="GBG77749"/>
    <property type="gene ID" value="CBR_g24196"/>
</dbReference>
<feature type="region of interest" description="Disordered" evidence="1">
    <location>
        <begin position="90"/>
        <end position="110"/>
    </location>
</feature>
<evidence type="ECO:0000313" key="3">
    <source>
        <dbReference type="EMBL" id="GBG77749.1"/>
    </source>
</evidence>
<feature type="compositionally biased region" description="Low complexity" evidence="1">
    <location>
        <begin position="504"/>
        <end position="518"/>
    </location>
</feature>
<sequence length="769" mass="84144">MADMVRKLALLIILIGVVVLLIALHACHLADARIRRGRRKGLKTLRQGASGSKGMGDEYTRGCEGFGMGRGAYGGGSGMQHNLHHRFDPNLYSHLPPHQQPLPDDTTWTPPPSTLGLAWGSTLTSYDTPLRVESNGGGVGPMSALLGETRGRGRHPFDSQLSPTATMDVSGTALVQRSGQGGGASTQTMHASVLDDGVSMHRPNHMSRPAPSKAAPAGSVPYHQPAAGAAMQDQRADVGGVAESPRCVERIVCRFNSLRATSEGDEAGAAMQERRPDLGGVAESPRCVERIVCRYNSSRPTTDGDVGGRDGGASEADRVDVEDDDGDEEDKDEAPLKEAVFGGTKKQPSKVRGKAKGKDKEGDTNGEGGGSGARGNWSLNESLVLVRCKRDQDDYFANAGTNFARMKTKDQKWMEIAKRMEKEGVRRDGEQCMKRWENIFGWYRKVWDREKASGLQSYFLMTTKAWKEKGYKFNLDRTLYDAIHIMQGNNQAVHPPNLMDTGNTQGQQSQQGEQSQAATGGGEADTSASENRGADTEDGCGSRSSSNGIQGKWKNARQLAFEAVTDVMKTHSTVVAESVDRASKRQCDVLQRYGNSEIVRGGHRGVVVTEVEIEHCSCVRVRRCASMDIQVALRGRVLSRTITFYEMRHRRGEKDGRLFDFVGEVSGQEVRHYEVDTNGDTILNVIVALGYVDEMLREVVGYATKVRRAIPDRWEGGVDVLADIVDLLMSNIANEHDDHMTVPADFRVWPDPPLHDRPGLRGEIRNIDE</sequence>
<evidence type="ECO:0000259" key="2">
    <source>
        <dbReference type="PROSITE" id="PS50090"/>
    </source>
</evidence>
<accession>A0A388L618</accession>
<dbReference type="PANTHER" id="PTHR33492:SF11">
    <property type="entry name" value="OS04G0670900 PROTEIN"/>
    <property type="match status" value="1"/>
</dbReference>
<feature type="region of interest" description="Disordered" evidence="1">
    <location>
        <begin position="262"/>
        <end position="282"/>
    </location>
</feature>
<gene>
    <name evidence="3" type="ORF">CBR_g24196</name>
</gene>
<dbReference type="Gene3D" id="1.10.10.60">
    <property type="entry name" value="Homeodomain-like"/>
    <property type="match status" value="1"/>
</dbReference>
<dbReference type="PANTHER" id="PTHR33492">
    <property type="entry name" value="OSJNBA0043A12.37 PROTEIN-RELATED"/>
    <property type="match status" value="1"/>
</dbReference>
<proteinExistence type="predicted"/>
<feature type="region of interest" description="Disordered" evidence="1">
    <location>
        <begin position="491"/>
        <end position="549"/>
    </location>
</feature>
<name>A0A388L618_CHABU</name>
<dbReference type="Pfam" id="PF13837">
    <property type="entry name" value="Myb_DNA-bind_4"/>
    <property type="match status" value="1"/>
</dbReference>
<organism evidence="3 4">
    <name type="scientific">Chara braunii</name>
    <name type="common">Braun's stonewort</name>
    <dbReference type="NCBI Taxonomy" id="69332"/>
    <lineage>
        <taxon>Eukaryota</taxon>
        <taxon>Viridiplantae</taxon>
        <taxon>Streptophyta</taxon>
        <taxon>Charophyceae</taxon>
        <taxon>Charales</taxon>
        <taxon>Characeae</taxon>
        <taxon>Chara</taxon>
    </lineage>
</organism>
<dbReference type="InterPro" id="IPR001005">
    <property type="entry name" value="SANT/Myb"/>
</dbReference>
<feature type="region of interest" description="Disordered" evidence="1">
    <location>
        <begin position="298"/>
        <end position="375"/>
    </location>
</feature>
<feature type="compositionally biased region" description="Acidic residues" evidence="1">
    <location>
        <begin position="320"/>
        <end position="332"/>
    </location>
</feature>
<reference evidence="3 4" key="1">
    <citation type="journal article" date="2018" name="Cell">
        <title>The Chara Genome: Secondary Complexity and Implications for Plant Terrestrialization.</title>
        <authorList>
            <person name="Nishiyama T."/>
            <person name="Sakayama H."/>
            <person name="Vries J.D."/>
            <person name="Buschmann H."/>
            <person name="Saint-Marcoux D."/>
            <person name="Ullrich K.K."/>
            <person name="Haas F.B."/>
            <person name="Vanderstraeten L."/>
            <person name="Becker D."/>
            <person name="Lang D."/>
            <person name="Vosolsobe S."/>
            <person name="Rombauts S."/>
            <person name="Wilhelmsson P.K.I."/>
            <person name="Janitza P."/>
            <person name="Kern R."/>
            <person name="Heyl A."/>
            <person name="Rumpler F."/>
            <person name="Villalobos L.I.A.C."/>
            <person name="Clay J.M."/>
            <person name="Skokan R."/>
            <person name="Toyoda A."/>
            <person name="Suzuki Y."/>
            <person name="Kagoshima H."/>
            <person name="Schijlen E."/>
            <person name="Tajeshwar N."/>
            <person name="Catarino B."/>
            <person name="Hetherington A.J."/>
            <person name="Saltykova A."/>
            <person name="Bonnot C."/>
            <person name="Breuninger H."/>
            <person name="Symeonidi A."/>
            <person name="Radhakrishnan G.V."/>
            <person name="Van Nieuwerburgh F."/>
            <person name="Deforce D."/>
            <person name="Chang C."/>
            <person name="Karol K.G."/>
            <person name="Hedrich R."/>
            <person name="Ulvskov P."/>
            <person name="Glockner G."/>
            <person name="Delwiche C.F."/>
            <person name="Petrasek J."/>
            <person name="Van de Peer Y."/>
            <person name="Friml J."/>
            <person name="Beilby M."/>
            <person name="Dolan L."/>
            <person name="Kohara Y."/>
            <person name="Sugano S."/>
            <person name="Fujiyama A."/>
            <person name="Delaux P.-M."/>
            <person name="Quint M."/>
            <person name="TheiBen G."/>
            <person name="Hagemann M."/>
            <person name="Harholt J."/>
            <person name="Dunand C."/>
            <person name="Zachgo S."/>
            <person name="Langdale J."/>
            <person name="Maumus F."/>
            <person name="Straeten D.V.D."/>
            <person name="Gould S.B."/>
            <person name="Rensing S.A."/>
        </authorList>
    </citation>
    <scope>NUCLEOTIDE SEQUENCE [LARGE SCALE GENOMIC DNA]</scope>
    <source>
        <strain evidence="3 4">S276</strain>
    </source>
</reference>
<evidence type="ECO:0000313" key="4">
    <source>
        <dbReference type="Proteomes" id="UP000265515"/>
    </source>
</evidence>
<dbReference type="PROSITE" id="PS50090">
    <property type="entry name" value="MYB_LIKE"/>
    <property type="match status" value="1"/>
</dbReference>
<dbReference type="AlphaFoldDB" id="A0A388L618"/>
<dbReference type="Proteomes" id="UP000265515">
    <property type="component" value="Unassembled WGS sequence"/>
</dbReference>
<keyword evidence="4" id="KW-1185">Reference proteome</keyword>
<dbReference type="EMBL" id="BFEA01000276">
    <property type="protein sequence ID" value="GBG77749.1"/>
    <property type="molecule type" value="Genomic_DNA"/>
</dbReference>
<comment type="caution">
    <text evidence="3">The sequence shown here is derived from an EMBL/GenBank/DDBJ whole genome shotgun (WGS) entry which is preliminary data.</text>
</comment>
<feature type="domain" description="Myb-like" evidence="2">
    <location>
        <begin position="374"/>
        <end position="440"/>
    </location>
</feature>